<evidence type="ECO:0000256" key="13">
    <source>
        <dbReference type="PROSITE-ProRule" id="PRU00409"/>
    </source>
</evidence>
<dbReference type="Pfam" id="PF02844">
    <property type="entry name" value="GARS_N"/>
    <property type="match status" value="1"/>
</dbReference>
<dbReference type="GO" id="GO:0006189">
    <property type="term" value="P:'de novo' IMP biosynthetic process"/>
    <property type="evidence" value="ECO:0007669"/>
    <property type="project" value="UniProtKB-UniRule"/>
</dbReference>
<dbReference type="NCBIfam" id="TIGR00877">
    <property type="entry name" value="purD"/>
    <property type="match status" value="1"/>
</dbReference>
<dbReference type="GO" id="GO:0004637">
    <property type="term" value="F:phosphoribosylamine-glycine ligase activity"/>
    <property type="evidence" value="ECO:0007669"/>
    <property type="project" value="UniProtKB-UniRule"/>
</dbReference>
<evidence type="ECO:0000256" key="1">
    <source>
        <dbReference type="ARBA" id="ARBA00001936"/>
    </source>
</evidence>
<keyword evidence="6 13" id="KW-0547">Nucleotide-binding</keyword>
<evidence type="ECO:0000256" key="7">
    <source>
        <dbReference type="ARBA" id="ARBA00022755"/>
    </source>
</evidence>
<dbReference type="SUPFAM" id="SSF56059">
    <property type="entry name" value="Glutathione synthetase ATP-binding domain-like"/>
    <property type="match status" value="1"/>
</dbReference>
<dbReference type="InterPro" id="IPR020561">
    <property type="entry name" value="PRibGlycinamid_synth_ATP-grasp"/>
</dbReference>
<evidence type="ECO:0000256" key="4">
    <source>
        <dbReference type="ARBA" id="ARBA00013255"/>
    </source>
</evidence>
<evidence type="ECO:0000313" key="15">
    <source>
        <dbReference type="EMBL" id="MBU3849511.1"/>
    </source>
</evidence>
<dbReference type="Proteomes" id="UP000823914">
    <property type="component" value="Unassembled WGS sequence"/>
</dbReference>
<keyword evidence="7 12" id="KW-0658">Purine biosynthesis</keyword>
<organism evidence="15 16">
    <name type="scientific">Candidatus Treponema excrementipullorum</name>
    <dbReference type="NCBI Taxonomy" id="2838768"/>
    <lineage>
        <taxon>Bacteria</taxon>
        <taxon>Pseudomonadati</taxon>
        <taxon>Spirochaetota</taxon>
        <taxon>Spirochaetia</taxon>
        <taxon>Spirochaetales</taxon>
        <taxon>Treponemataceae</taxon>
        <taxon>Treponema</taxon>
    </lineage>
</organism>
<comment type="cofactor">
    <cofactor evidence="2">
        <name>Mg(2+)</name>
        <dbReference type="ChEBI" id="CHEBI:18420"/>
    </cofactor>
</comment>
<dbReference type="PROSITE" id="PS00184">
    <property type="entry name" value="GARS"/>
    <property type="match status" value="1"/>
</dbReference>
<evidence type="ECO:0000256" key="11">
    <source>
        <dbReference type="ARBA" id="ARBA00042864"/>
    </source>
</evidence>
<dbReference type="Gene3D" id="3.30.470.20">
    <property type="entry name" value="ATP-grasp fold, B domain"/>
    <property type="match status" value="1"/>
</dbReference>
<evidence type="ECO:0000256" key="2">
    <source>
        <dbReference type="ARBA" id="ARBA00001946"/>
    </source>
</evidence>
<comment type="caution">
    <text evidence="15">The sequence shown here is derived from an EMBL/GenBank/DDBJ whole genome shotgun (WGS) entry which is preliminary data.</text>
</comment>
<dbReference type="HAMAP" id="MF_00138">
    <property type="entry name" value="GARS"/>
    <property type="match status" value="1"/>
</dbReference>
<dbReference type="EC" id="6.3.4.13" evidence="4 12"/>
<dbReference type="InterPro" id="IPR020559">
    <property type="entry name" value="PRibGlycinamide_synth_CS"/>
</dbReference>
<dbReference type="AlphaFoldDB" id="A0A9E2NY95"/>
<dbReference type="SUPFAM" id="SSF51246">
    <property type="entry name" value="Rudiment single hybrid motif"/>
    <property type="match status" value="1"/>
</dbReference>
<accession>A0A9E2NY95</accession>
<feature type="domain" description="ATP-grasp" evidence="14">
    <location>
        <begin position="116"/>
        <end position="329"/>
    </location>
</feature>
<comment type="cofactor">
    <cofactor evidence="1">
        <name>Mn(2+)</name>
        <dbReference type="ChEBI" id="CHEBI:29035"/>
    </cofactor>
</comment>
<comment type="pathway">
    <text evidence="3 12">Purine metabolism; IMP biosynthesis via de novo pathway; N(1)-(5-phospho-D-ribosyl)glycinamide from 5-phospho-alpha-D-ribose 1-diphosphate: step 2/2.</text>
</comment>
<dbReference type="Pfam" id="PF01071">
    <property type="entry name" value="GARS_A"/>
    <property type="match status" value="1"/>
</dbReference>
<evidence type="ECO:0000256" key="9">
    <source>
        <dbReference type="ARBA" id="ARBA00038345"/>
    </source>
</evidence>
<dbReference type="SMART" id="SM01210">
    <property type="entry name" value="GARS_C"/>
    <property type="match status" value="1"/>
</dbReference>
<dbReference type="GO" id="GO:0005524">
    <property type="term" value="F:ATP binding"/>
    <property type="evidence" value="ECO:0007669"/>
    <property type="project" value="UniProtKB-UniRule"/>
</dbReference>
<dbReference type="InterPro" id="IPR000115">
    <property type="entry name" value="PRibGlycinamide_synth"/>
</dbReference>
<protein>
    <recommendedName>
        <fullName evidence="4 12">Phosphoribosylamine--glycine ligase</fullName>
        <ecNumber evidence="4 12">6.3.4.13</ecNumber>
    </recommendedName>
    <alternativeName>
        <fullName evidence="12">GARS</fullName>
    </alternativeName>
    <alternativeName>
        <fullName evidence="10 12">Glycinamide ribonucleotide synthetase</fullName>
    </alternativeName>
    <alternativeName>
        <fullName evidence="11 12">Phosphoribosylglycinamide synthetase</fullName>
    </alternativeName>
</protein>
<dbReference type="Gene3D" id="3.30.1490.20">
    <property type="entry name" value="ATP-grasp fold, A domain"/>
    <property type="match status" value="1"/>
</dbReference>
<dbReference type="InterPro" id="IPR016185">
    <property type="entry name" value="PreATP-grasp_dom_sf"/>
</dbReference>
<dbReference type="InterPro" id="IPR011761">
    <property type="entry name" value="ATP-grasp"/>
</dbReference>
<dbReference type="InterPro" id="IPR013815">
    <property type="entry name" value="ATP_grasp_subdomain_1"/>
</dbReference>
<sequence length="445" mass="47956">MKVLVVGSGGREHAIAWALAKSPDVTEVICVPGNGGTAAEKKCRTIDPKEYISTEHMSFNDAVSVIATEERCDFVVVGPEDPLAQGLADVLWKAGIPVVGPKSQGAILEASKDFSKEFMQKYGVACGYSKSFTSTAEALSYLHEKGAPIVIKADGLAAGKGVVVAATVKEAEEAIINFMDKKTLGTAGTKILLEEYLQGVEISVLAAVSVTPQHPEKATIVPFVTARDHKRLLDGAKGPNTGGMGAVAPVSDVTADMMEAFQKDILVPTLKGLIAEKMDYRGFIFFGLMLTSTGPKLLEYNVRLGDPETQAVLPLMDFDFSKLCRAIIDEELQNFTCTWKPGFVCAPVAVSGGYPGEYHKGYTISLPLQTRETEKIFIAGAQLDRRNEQLPLITSGGRVLATAAYGETFQEAWEKAYKLMEKVHFESMFYRKDIGLPGAAESGQL</sequence>
<dbReference type="Pfam" id="PF02843">
    <property type="entry name" value="GARS_C"/>
    <property type="match status" value="1"/>
</dbReference>
<evidence type="ECO:0000256" key="3">
    <source>
        <dbReference type="ARBA" id="ARBA00005174"/>
    </source>
</evidence>
<dbReference type="GO" id="GO:0009113">
    <property type="term" value="P:purine nucleobase biosynthetic process"/>
    <property type="evidence" value="ECO:0007669"/>
    <property type="project" value="InterPro"/>
</dbReference>
<comment type="catalytic activity">
    <reaction evidence="12">
        <text>5-phospho-beta-D-ribosylamine + glycine + ATP = N(1)-(5-phospho-beta-D-ribosyl)glycinamide + ADP + phosphate + H(+)</text>
        <dbReference type="Rhea" id="RHEA:17453"/>
        <dbReference type="ChEBI" id="CHEBI:15378"/>
        <dbReference type="ChEBI" id="CHEBI:30616"/>
        <dbReference type="ChEBI" id="CHEBI:43474"/>
        <dbReference type="ChEBI" id="CHEBI:57305"/>
        <dbReference type="ChEBI" id="CHEBI:58681"/>
        <dbReference type="ChEBI" id="CHEBI:143788"/>
        <dbReference type="ChEBI" id="CHEBI:456216"/>
        <dbReference type="EC" id="6.3.4.13"/>
    </reaction>
</comment>
<dbReference type="Gene3D" id="3.40.50.20">
    <property type="match status" value="1"/>
</dbReference>
<name>A0A9E2NY95_9SPIR</name>
<evidence type="ECO:0000256" key="5">
    <source>
        <dbReference type="ARBA" id="ARBA00022598"/>
    </source>
</evidence>
<evidence type="ECO:0000256" key="10">
    <source>
        <dbReference type="ARBA" id="ARBA00042242"/>
    </source>
</evidence>
<dbReference type="InterPro" id="IPR020560">
    <property type="entry name" value="PRibGlycinamide_synth_C-dom"/>
</dbReference>
<dbReference type="PANTHER" id="PTHR43472:SF1">
    <property type="entry name" value="PHOSPHORIBOSYLAMINE--GLYCINE LIGASE, CHLOROPLASTIC"/>
    <property type="match status" value="1"/>
</dbReference>
<evidence type="ECO:0000313" key="16">
    <source>
        <dbReference type="Proteomes" id="UP000823914"/>
    </source>
</evidence>
<dbReference type="InterPro" id="IPR020562">
    <property type="entry name" value="PRibGlycinamide_synth_N"/>
</dbReference>
<dbReference type="PANTHER" id="PTHR43472">
    <property type="entry name" value="PHOSPHORIBOSYLAMINE--GLYCINE LIGASE"/>
    <property type="match status" value="1"/>
</dbReference>
<evidence type="ECO:0000256" key="6">
    <source>
        <dbReference type="ARBA" id="ARBA00022741"/>
    </source>
</evidence>
<dbReference type="EMBL" id="JAHLFV010000067">
    <property type="protein sequence ID" value="MBU3849511.1"/>
    <property type="molecule type" value="Genomic_DNA"/>
</dbReference>
<dbReference type="GO" id="GO:0046872">
    <property type="term" value="F:metal ion binding"/>
    <property type="evidence" value="ECO:0007669"/>
    <property type="project" value="InterPro"/>
</dbReference>
<keyword evidence="8 13" id="KW-0067">ATP-binding</keyword>
<evidence type="ECO:0000256" key="12">
    <source>
        <dbReference type="HAMAP-Rule" id="MF_00138"/>
    </source>
</evidence>
<dbReference type="SMART" id="SM01209">
    <property type="entry name" value="GARS_A"/>
    <property type="match status" value="1"/>
</dbReference>
<comment type="similarity">
    <text evidence="9 12">Belongs to the GARS family.</text>
</comment>
<gene>
    <name evidence="12 15" type="primary">purD</name>
    <name evidence="15" type="ORF">IAA16_02975</name>
</gene>
<dbReference type="Gene3D" id="3.90.600.10">
    <property type="entry name" value="Phosphoribosylglycinamide synthetase, C-terminal domain"/>
    <property type="match status" value="1"/>
</dbReference>
<keyword evidence="5 12" id="KW-0436">Ligase</keyword>
<dbReference type="InterPro" id="IPR011054">
    <property type="entry name" value="Rudment_hybrid_motif"/>
</dbReference>
<evidence type="ECO:0000256" key="8">
    <source>
        <dbReference type="ARBA" id="ARBA00022840"/>
    </source>
</evidence>
<dbReference type="InterPro" id="IPR037123">
    <property type="entry name" value="PRibGlycinamide_synth_C_sf"/>
</dbReference>
<dbReference type="PROSITE" id="PS50975">
    <property type="entry name" value="ATP_GRASP"/>
    <property type="match status" value="1"/>
</dbReference>
<reference evidence="15" key="1">
    <citation type="journal article" date="2021" name="PeerJ">
        <title>Extensive microbial diversity within the chicken gut microbiome revealed by metagenomics and culture.</title>
        <authorList>
            <person name="Gilroy R."/>
            <person name="Ravi A."/>
            <person name="Getino M."/>
            <person name="Pursley I."/>
            <person name="Horton D.L."/>
            <person name="Alikhan N.F."/>
            <person name="Baker D."/>
            <person name="Gharbi K."/>
            <person name="Hall N."/>
            <person name="Watson M."/>
            <person name="Adriaenssens E.M."/>
            <person name="Foster-Nyarko E."/>
            <person name="Jarju S."/>
            <person name="Secka A."/>
            <person name="Antonio M."/>
            <person name="Oren A."/>
            <person name="Chaudhuri R.R."/>
            <person name="La Ragione R."/>
            <person name="Hildebrand F."/>
            <person name="Pallen M.J."/>
        </authorList>
    </citation>
    <scope>NUCLEOTIDE SEQUENCE</scope>
    <source>
        <strain evidence="15">Gambia15-2214</strain>
    </source>
</reference>
<dbReference type="SUPFAM" id="SSF52440">
    <property type="entry name" value="PreATP-grasp domain"/>
    <property type="match status" value="1"/>
</dbReference>
<evidence type="ECO:0000259" key="14">
    <source>
        <dbReference type="PROSITE" id="PS50975"/>
    </source>
</evidence>
<proteinExistence type="inferred from homology"/>
<reference evidence="15" key="2">
    <citation type="submission" date="2021-04" db="EMBL/GenBank/DDBJ databases">
        <authorList>
            <person name="Gilroy R."/>
        </authorList>
    </citation>
    <scope>NUCLEOTIDE SEQUENCE</scope>
    <source>
        <strain evidence="15">Gambia15-2214</strain>
    </source>
</reference>